<name>A0ABQ2VFI1_9ACTN</name>
<proteinExistence type="predicted"/>
<feature type="compositionally biased region" description="Basic and acidic residues" evidence="1">
    <location>
        <begin position="28"/>
        <end position="54"/>
    </location>
</feature>
<keyword evidence="3" id="KW-1185">Reference proteome</keyword>
<gene>
    <name evidence="2" type="ORF">GCM10010211_57830</name>
</gene>
<evidence type="ECO:0000313" key="3">
    <source>
        <dbReference type="Proteomes" id="UP000654471"/>
    </source>
</evidence>
<reference evidence="3" key="1">
    <citation type="journal article" date="2019" name="Int. J. Syst. Evol. Microbiol.">
        <title>The Global Catalogue of Microorganisms (GCM) 10K type strain sequencing project: providing services to taxonomists for standard genome sequencing and annotation.</title>
        <authorList>
            <consortium name="The Broad Institute Genomics Platform"/>
            <consortium name="The Broad Institute Genome Sequencing Center for Infectious Disease"/>
            <person name="Wu L."/>
            <person name="Ma J."/>
        </authorList>
    </citation>
    <scope>NUCLEOTIDE SEQUENCE [LARGE SCALE GENOMIC DNA]</scope>
    <source>
        <strain evidence="3">JCM 3399</strain>
    </source>
</reference>
<accession>A0ABQ2VFI1</accession>
<evidence type="ECO:0000256" key="1">
    <source>
        <dbReference type="SAM" id="MobiDB-lite"/>
    </source>
</evidence>
<organism evidence="2 3">
    <name type="scientific">Streptomyces albospinus</name>
    <dbReference type="NCBI Taxonomy" id="285515"/>
    <lineage>
        <taxon>Bacteria</taxon>
        <taxon>Bacillati</taxon>
        <taxon>Actinomycetota</taxon>
        <taxon>Actinomycetes</taxon>
        <taxon>Kitasatosporales</taxon>
        <taxon>Streptomycetaceae</taxon>
        <taxon>Streptomyces</taxon>
    </lineage>
</organism>
<evidence type="ECO:0000313" key="2">
    <source>
        <dbReference type="EMBL" id="GGU84326.1"/>
    </source>
</evidence>
<comment type="caution">
    <text evidence="2">The sequence shown here is derived from an EMBL/GenBank/DDBJ whole genome shotgun (WGS) entry which is preliminary data.</text>
</comment>
<feature type="region of interest" description="Disordered" evidence="1">
    <location>
        <begin position="86"/>
        <end position="140"/>
    </location>
</feature>
<sequence>MERQRHPGRPAAAAGEQYAGHDGNGGEDQAHDQGQRSAEAETTDHVRAFPGGEEERRGWLAAACGGGRRDGRVVEYRDDEGYGEGYAASNADSVAPHGDRSGLCRSGRAGHDAGAGAVASRAGRSALARVTPSAVAQKCR</sequence>
<dbReference type="Proteomes" id="UP000654471">
    <property type="component" value="Unassembled WGS sequence"/>
</dbReference>
<protein>
    <submittedName>
        <fullName evidence="2">Uncharacterized protein</fullName>
    </submittedName>
</protein>
<dbReference type="EMBL" id="BMRP01000025">
    <property type="protein sequence ID" value="GGU84326.1"/>
    <property type="molecule type" value="Genomic_DNA"/>
</dbReference>
<feature type="region of interest" description="Disordered" evidence="1">
    <location>
        <begin position="1"/>
        <end position="54"/>
    </location>
</feature>
<feature type="compositionally biased region" description="Low complexity" evidence="1">
    <location>
        <begin position="114"/>
        <end position="130"/>
    </location>
</feature>